<reference evidence="2 3" key="1">
    <citation type="submission" date="2020-03" db="EMBL/GenBank/DDBJ databases">
        <title>Spirochaetal bacteria isolated from arthropods constitute a novel genus Entomospira genus novum within the order Spirochaetales.</title>
        <authorList>
            <person name="Grana-Miraglia L."/>
            <person name="Sikutova S."/>
            <person name="Fingerle V."/>
            <person name="Sing A."/>
            <person name="Castillo-Ramirez S."/>
            <person name="Margos G."/>
            <person name="Rudolf I."/>
        </authorList>
    </citation>
    <scope>NUCLEOTIDE SEQUENCE [LARGE SCALE GENOMIC DNA]</scope>
    <source>
        <strain evidence="2 3">BR193</strain>
    </source>
</reference>
<dbReference type="Proteomes" id="UP000711995">
    <property type="component" value="Unassembled WGS sequence"/>
</dbReference>
<feature type="coiled-coil region" evidence="1">
    <location>
        <begin position="185"/>
        <end position="243"/>
    </location>
</feature>
<name>A0A968KRS3_9SPIO</name>
<dbReference type="RefSeq" id="WP_167700633.1">
    <property type="nucleotide sequence ID" value="NZ_CP118174.1"/>
</dbReference>
<sequence>MSSDPAMGEYLSTSEDAPAGGVFNSRNLQTYHYAGNNPIRYTDPTGRYDTDYFTSQAYQDEMAEHKTRTEAAREESKRKRDEWIARDPEGYAEYVRVQEHANQRRIYEARNGAFNFFDRVTGFGGGIGLIIKWITKKAFPWASFAGWLGTLGIGRLRVLNDQALANLENDPDNPANIMALKLIRIATLEEFMQRDEETIRALERIENRTAEDQDRLDKVRQRLEEEQDEHARLKEQARVLESVMSEAQ</sequence>
<keyword evidence="3" id="KW-1185">Reference proteome</keyword>
<protein>
    <submittedName>
        <fullName evidence="2">Uncharacterized protein</fullName>
    </submittedName>
</protein>
<evidence type="ECO:0000256" key="1">
    <source>
        <dbReference type="SAM" id="Coils"/>
    </source>
</evidence>
<dbReference type="EMBL" id="JAATLJ010000001">
    <property type="protein sequence ID" value="NIZ41053.1"/>
    <property type="molecule type" value="Genomic_DNA"/>
</dbReference>
<proteinExistence type="predicted"/>
<evidence type="ECO:0000313" key="3">
    <source>
        <dbReference type="Proteomes" id="UP000711995"/>
    </source>
</evidence>
<keyword evidence="1" id="KW-0175">Coiled coil</keyword>
<evidence type="ECO:0000313" key="2">
    <source>
        <dbReference type="EMBL" id="NIZ41053.1"/>
    </source>
</evidence>
<comment type="caution">
    <text evidence="2">The sequence shown here is derived from an EMBL/GenBank/DDBJ whole genome shotgun (WGS) entry which is preliminary data.</text>
</comment>
<feature type="coiled-coil region" evidence="1">
    <location>
        <begin position="55"/>
        <end position="82"/>
    </location>
</feature>
<gene>
    <name evidence="2" type="ORF">HCT14_06005</name>
</gene>
<accession>A0A968KRS3</accession>
<organism evidence="2 3">
    <name type="scientific">Entomospira entomophila</name>
    <dbReference type="NCBI Taxonomy" id="2719988"/>
    <lineage>
        <taxon>Bacteria</taxon>
        <taxon>Pseudomonadati</taxon>
        <taxon>Spirochaetota</taxon>
        <taxon>Spirochaetia</taxon>
        <taxon>Spirochaetales</taxon>
        <taxon>Spirochaetaceae</taxon>
        <taxon>Entomospira</taxon>
    </lineage>
</organism>
<dbReference type="AlphaFoldDB" id="A0A968KRS3"/>
<dbReference type="Gene3D" id="2.180.10.10">
    <property type="entry name" value="RHS repeat-associated core"/>
    <property type="match status" value="1"/>
</dbReference>